<gene>
    <name evidence="16" type="ORF">F4694_004232</name>
</gene>
<evidence type="ECO:0000313" key="16">
    <source>
        <dbReference type="EMBL" id="NYE07421.1"/>
    </source>
</evidence>
<keyword evidence="11 14" id="KW-0408">Iron</keyword>
<dbReference type="PROSITE" id="PS00082">
    <property type="entry name" value="EXTRADIOL_DIOXYGENAS"/>
    <property type="match status" value="1"/>
</dbReference>
<evidence type="ECO:0000259" key="15">
    <source>
        <dbReference type="PROSITE" id="PS51819"/>
    </source>
</evidence>
<keyword evidence="10 14" id="KW-0560">Oxidoreductase</keyword>
<evidence type="ECO:0000256" key="13">
    <source>
        <dbReference type="ARBA" id="ARBA00031146"/>
    </source>
</evidence>
<feature type="domain" description="VOC" evidence="15">
    <location>
        <begin position="155"/>
        <end position="275"/>
    </location>
</feature>
<comment type="cofactor">
    <cofactor evidence="2 14">
        <name>Fe(2+)</name>
        <dbReference type="ChEBI" id="CHEBI:29033"/>
    </cofactor>
</comment>
<sequence length="331" mass="37628">MTIFKEPIFDVAQLAHVEILSPKLEQSVEFFTRFLGMEVTARSGGSVYLRAYEDFYHNTLIITESKQAGVGHVAWRATSPQALQRRVEEIEKTGLGKGWIDGDIGHGKAYQFTTPDGHLMEILWEVEYYNVSEEQRSKLLNRPSKRPDRGVPVRRLDHINLMTSNPGTDTDFLIDKLGFRLREQIQDNGHVLGSWISVSNLVHEIAYMQEPNGVKGKLHHLCYWYGIPQNLYDVADLLKDHDFKIEVPPNKHGVSQAFCMYVIEPGGNRIELFGDAGYIITDPAWKPVIWDMKDVPGNGDTWIGTEFPVSWWTQGTPLTSSESVEKEVVKP</sequence>
<evidence type="ECO:0000256" key="1">
    <source>
        <dbReference type="ARBA" id="ARBA00000163"/>
    </source>
</evidence>
<comment type="catalytic activity">
    <reaction evidence="1">
        <text>catechol + O2 = (2Z,4E)-2-hydroxy-6-oxohexa-2,4-dienoate + H(+)</text>
        <dbReference type="Rhea" id="RHEA:17337"/>
        <dbReference type="ChEBI" id="CHEBI:15378"/>
        <dbReference type="ChEBI" id="CHEBI:15379"/>
        <dbReference type="ChEBI" id="CHEBI:18135"/>
        <dbReference type="ChEBI" id="CHEBI:71198"/>
        <dbReference type="EC" id="1.13.11.2"/>
    </reaction>
</comment>
<evidence type="ECO:0000256" key="4">
    <source>
        <dbReference type="ARBA" id="ARBA00013117"/>
    </source>
</evidence>
<reference evidence="17" key="2">
    <citation type="submission" date="2020-08" db="EMBL/GenBank/DDBJ databases">
        <title>The Agave Microbiome: Exploring the role of microbial communities in plant adaptations to desert environments.</title>
        <authorList>
            <person name="Partida-Martinez L.P."/>
        </authorList>
    </citation>
    <scope>NUCLEOTIDE SEQUENCE [LARGE SCALE GENOMIC DNA]</scope>
    <source>
        <strain evidence="17">AT2.8</strain>
    </source>
</reference>
<evidence type="ECO:0000256" key="8">
    <source>
        <dbReference type="ARBA" id="ARBA00022797"/>
    </source>
</evidence>
<protein>
    <recommendedName>
        <fullName evidence="5">Metapyrocatechase</fullName>
        <ecNumber evidence="4">1.13.11.2</ecNumber>
    </recommendedName>
    <alternativeName>
        <fullName evidence="13">CatO2ase</fullName>
    </alternativeName>
    <alternativeName>
        <fullName evidence="12">Catechol 2,3-dioxygenase</fullName>
    </alternativeName>
</protein>
<dbReference type="SUPFAM" id="SSF54593">
    <property type="entry name" value="Glyoxalase/Bleomycin resistance protein/Dihydroxybiphenyl dioxygenase"/>
    <property type="match status" value="1"/>
</dbReference>
<accession>A0A852TGT5</accession>
<evidence type="ECO:0000256" key="7">
    <source>
        <dbReference type="ARBA" id="ARBA00022737"/>
    </source>
</evidence>
<dbReference type="InterPro" id="IPR037523">
    <property type="entry name" value="VOC_core"/>
</dbReference>
<evidence type="ECO:0000256" key="3">
    <source>
        <dbReference type="ARBA" id="ARBA00008784"/>
    </source>
</evidence>
<dbReference type="PANTHER" id="PTHR21366:SF19">
    <property type="entry name" value="METAPYROCATECHASE"/>
    <property type="match status" value="1"/>
</dbReference>
<name>A0A852TGT5_9BACI</name>
<dbReference type="AlphaFoldDB" id="A0A852TGT5"/>
<dbReference type="InterPro" id="IPR000486">
    <property type="entry name" value="Xdiol_ring_cleave_dOase_1/2"/>
</dbReference>
<reference evidence="17" key="1">
    <citation type="submission" date="2020-07" db="EMBL/GenBank/DDBJ databases">
        <authorList>
            <person name="Partida-Martinez L."/>
            <person name="Huntemann M."/>
            <person name="Clum A."/>
            <person name="Wang J."/>
            <person name="Palaniappan K."/>
            <person name="Ritter S."/>
            <person name="Chen I.-M."/>
            <person name="Stamatis D."/>
            <person name="Reddy T."/>
            <person name="O'Malley R."/>
            <person name="Daum C."/>
            <person name="Shapiro N."/>
            <person name="Ivanova N."/>
            <person name="Kyrpides N."/>
            <person name="Woyke T."/>
        </authorList>
    </citation>
    <scope>NUCLEOTIDE SEQUENCE [LARGE SCALE GENOMIC DNA]</scope>
    <source>
        <strain evidence="17">AT2.8</strain>
    </source>
</reference>
<evidence type="ECO:0000256" key="10">
    <source>
        <dbReference type="ARBA" id="ARBA00023002"/>
    </source>
</evidence>
<dbReference type="EC" id="1.13.11.2" evidence="4"/>
<evidence type="ECO:0000256" key="6">
    <source>
        <dbReference type="ARBA" id="ARBA00022723"/>
    </source>
</evidence>
<comment type="caution">
    <text evidence="16">The sequence shown here is derived from an EMBL/GenBank/DDBJ whole genome shotgun (WGS) entry which is preliminary data.</text>
</comment>
<dbReference type="PANTHER" id="PTHR21366">
    <property type="entry name" value="GLYOXALASE FAMILY PROTEIN"/>
    <property type="match status" value="1"/>
</dbReference>
<dbReference type="CDD" id="cd09013">
    <property type="entry name" value="BphC-JF8_N_like"/>
    <property type="match status" value="1"/>
</dbReference>
<dbReference type="CDD" id="cd09014">
    <property type="entry name" value="BphC-JF8_C_like"/>
    <property type="match status" value="1"/>
</dbReference>
<evidence type="ECO:0000256" key="14">
    <source>
        <dbReference type="RuleBase" id="RU000683"/>
    </source>
</evidence>
<proteinExistence type="inferred from homology"/>
<dbReference type="Gene3D" id="3.10.180.10">
    <property type="entry name" value="2,3-Dihydroxybiphenyl 1,2-Dioxygenase, domain 1"/>
    <property type="match status" value="2"/>
</dbReference>
<dbReference type="InterPro" id="IPR017624">
    <property type="entry name" value="Catechol_2-3_dOase"/>
</dbReference>
<dbReference type="Pfam" id="PF00903">
    <property type="entry name" value="Glyoxalase"/>
    <property type="match status" value="2"/>
</dbReference>
<evidence type="ECO:0000256" key="12">
    <source>
        <dbReference type="ARBA" id="ARBA00030369"/>
    </source>
</evidence>
<comment type="similarity">
    <text evidence="3 14">Belongs to the extradiol ring-cleavage dioxygenase family.</text>
</comment>
<dbReference type="InterPro" id="IPR029068">
    <property type="entry name" value="Glyas_Bleomycin-R_OHBP_Dase"/>
</dbReference>
<keyword evidence="9 14" id="KW-0223">Dioxygenase</keyword>
<evidence type="ECO:0000313" key="17">
    <source>
        <dbReference type="Proteomes" id="UP000548423"/>
    </source>
</evidence>
<evidence type="ECO:0000256" key="11">
    <source>
        <dbReference type="ARBA" id="ARBA00023004"/>
    </source>
</evidence>
<evidence type="ECO:0000256" key="5">
    <source>
        <dbReference type="ARBA" id="ARBA00022190"/>
    </source>
</evidence>
<dbReference type="PROSITE" id="PS51819">
    <property type="entry name" value="VOC"/>
    <property type="match status" value="2"/>
</dbReference>
<dbReference type="NCBIfam" id="TIGR03211">
    <property type="entry name" value="catechol_2_3"/>
    <property type="match status" value="1"/>
</dbReference>
<evidence type="ECO:0000256" key="9">
    <source>
        <dbReference type="ARBA" id="ARBA00022964"/>
    </source>
</evidence>
<dbReference type="GO" id="GO:0008198">
    <property type="term" value="F:ferrous iron binding"/>
    <property type="evidence" value="ECO:0007669"/>
    <property type="project" value="InterPro"/>
</dbReference>
<evidence type="ECO:0000256" key="2">
    <source>
        <dbReference type="ARBA" id="ARBA00001954"/>
    </source>
</evidence>
<dbReference type="GO" id="GO:0018577">
    <property type="term" value="F:catechol 2,3-dioxygenase activity"/>
    <property type="evidence" value="ECO:0007669"/>
    <property type="project" value="UniProtKB-EC"/>
</dbReference>
<keyword evidence="7" id="KW-0677">Repeat</keyword>
<dbReference type="InterPro" id="IPR004360">
    <property type="entry name" value="Glyas_Fos-R_dOase_dom"/>
</dbReference>
<keyword evidence="8 14" id="KW-0058">Aromatic hydrocarbons catabolism</keyword>
<keyword evidence="6" id="KW-0479">Metal-binding</keyword>
<dbReference type="EMBL" id="JACCBX010000009">
    <property type="protein sequence ID" value="NYE07421.1"/>
    <property type="molecule type" value="Genomic_DNA"/>
</dbReference>
<feature type="domain" description="VOC" evidence="15">
    <location>
        <begin position="13"/>
        <end position="125"/>
    </location>
</feature>
<organism evidence="16 17">
    <name type="scientific">Neobacillus niacini</name>
    <dbReference type="NCBI Taxonomy" id="86668"/>
    <lineage>
        <taxon>Bacteria</taxon>
        <taxon>Bacillati</taxon>
        <taxon>Bacillota</taxon>
        <taxon>Bacilli</taxon>
        <taxon>Bacillales</taxon>
        <taxon>Bacillaceae</taxon>
        <taxon>Neobacillus</taxon>
    </lineage>
</organism>
<dbReference type="Proteomes" id="UP000548423">
    <property type="component" value="Unassembled WGS sequence"/>
</dbReference>
<dbReference type="InterPro" id="IPR050383">
    <property type="entry name" value="GlyoxalaseI/FosfomycinResist"/>
</dbReference>